<organism evidence="1 2">
    <name type="scientific">Novipirellula rosea</name>
    <dbReference type="NCBI Taxonomy" id="1031540"/>
    <lineage>
        <taxon>Bacteria</taxon>
        <taxon>Pseudomonadati</taxon>
        <taxon>Planctomycetota</taxon>
        <taxon>Planctomycetia</taxon>
        <taxon>Pirellulales</taxon>
        <taxon>Pirellulaceae</taxon>
        <taxon>Novipirellula</taxon>
    </lineage>
</organism>
<keyword evidence="2" id="KW-1185">Reference proteome</keyword>
<gene>
    <name evidence="1" type="ORF">GCM10023156_46030</name>
</gene>
<protein>
    <submittedName>
        <fullName evidence="1">Uncharacterized protein</fullName>
    </submittedName>
</protein>
<evidence type="ECO:0000313" key="1">
    <source>
        <dbReference type="EMBL" id="GAA4462306.1"/>
    </source>
</evidence>
<dbReference type="Proteomes" id="UP001500840">
    <property type="component" value="Unassembled WGS sequence"/>
</dbReference>
<reference evidence="2" key="1">
    <citation type="journal article" date="2019" name="Int. J. Syst. Evol. Microbiol.">
        <title>The Global Catalogue of Microorganisms (GCM) 10K type strain sequencing project: providing services to taxonomists for standard genome sequencing and annotation.</title>
        <authorList>
            <consortium name="The Broad Institute Genomics Platform"/>
            <consortium name="The Broad Institute Genome Sequencing Center for Infectious Disease"/>
            <person name="Wu L."/>
            <person name="Ma J."/>
        </authorList>
    </citation>
    <scope>NUCLEOTIDE SEQUENCE [LARGE SCALE GENOMIC DNA]</scope>
    <source>
        <strain evidence="2">JCM 17759</strain>
    </source>
</reference>
<proteinExistence type="predicted"/>
<comment type="caution">
    <text evidence="1">The sequence shown here is derived from an EMBL/GenBank/DDBJ whole genome shotgun (WGS) entry which is preliminary data.</text>
</comment>
<evidence type="ECO:0000313" key="2">
    <source>
        <dbReference type="Proteomes" id="UP001500840"/>
    </source>
</evidence>
<name>A0ABP8N6V3_9BACT</name>
<sequence length="67" mass="7341">MTLRSELTSLKRCDKVGSCVATVLAIVDHRRLFRARASVAILKGGAMLNDFAAAKIKVKSLHRTCQI</sequence>
<dbReference type="EMBL" id="BAABGA010000060">
    <property type="protein sequence ID" value="GAA4462306.1"/>
    <property type="molecule type" value="Genomic_DNA"/>
</dbReference>
<accession>A0ABP8N6V3</accession>